<evidence type="ECO:0000256" key="11">
    <source>
        <dbReference type="ARBA" id="ARBA00022824"/>
    </source>
</evidence>
<evidence type="ECO:0000256" key="13">
    <source>
        <dbReference type="ARBA" id="ARBA00022989"/>
    </source>
</evidence>
<dbReference type="InterPro" id="IPR006855">
    <property type="entry name" value="Vertebrate-like_GNAT_dom"/>
</dbReference>
<feature type="region of interest" description="Disordered" evidence="21">
    <location>
        <begin position="267"/>
        <end position="288"/>
    </location>
</feature>
<dbReference type="FunFam" id="3.40.630.30:FF:000049">
    <property type="entry name" value="Amino-acid acetyltransferase, mitochondrial"/>
    <property type="match status" value="1"/>
</dbReference>
<dbReference type="Proteomes" id="UP000045706">
    <property type="component" value="Unassembled WGS sequence"/>
</dbReference>
<proteinExistence type="inferred from homology"/>
<dbReference type="GO" id="GO:0032366">
    <property type="term" value="P:intracellular sterol transport"/>
    <property type="evidence" value="ECO:0007669"/>
    <property type="project" value="UniProtKB-UniRule"/>
</dbReference>
<comment type="subcellular location">
    <subcellularLocation>
        <location evidence="3 20">Endoplasmic reticulum membrane</location>
        <topology evidence="3 20">Multi-pass membrane protein</topology>
    </subcellularLocation>
    <subcellularLocation>
        <location evidence="20">Golgi apparatus membrane</location>
        <topology evidence="20">Multi-pass membrane protein</topology>
    </subcellularLocation>
    <subcellularLocation>
        <location evidence="2">Mitochondrion</location>
    </subcellularLocation>
</comment>
<gene>
    <name evidence="23" type="ORF">BN1723_003229</name>
</gene>
<dbReference type="GO" id="GO:0005759">
    <property type="term" value="C:mitochondrial matrix"/>
    <property type="evidence" value="ECO:0007669"/>
    <property type="project" value="TreeGrafter"/>
</dbReference>
<evidence type="ECO:0000256" key="2">
    <source>
        <dbReference type="ARBA" id="ARBA00004173"/>
    </source>
</evidence>
<keyword evidence="7 20" id="KW-0813">Transport</keyword>
<comment type="function">
    <text evidence="20">Mediator of sterol homeostasis involved in sterol uptake, trafficking and distribution into membranes.</text>
</comment>
<dbReference type="PANTHER" id="PTHR23342:SF4">
    <property type="entry name" value="AMINO-ACID ACETYLTRANSFERASE, MITOCHONDRIAL"/>
    <property type="match status" value="1"/>
</dbReference>
<feature type="transmembrane region" description="Helical" evidence="20">
    <location>
        <begin position="173"/>
        <end position="193"/>
    </location>
</feature>
<dbReference type="GO" id="GO:0006592">
    <property type="term" value="P:ornithine biosynthetic process"/>
    <property type="evidence" value="ECO:0007669"/>
    <property type="project" value="TreeGrafter"/>
</dbReference>
<keyword evidence="9" id="KW-0808">Transferase</keyword>
<feature type="compositionally biased region" description="Basic and acidic residues" evidence="21">
    <location>
        <begin position="279"/>
        <end position="288"/>
    </location>
</feature>
<keyword evidence="20" id="KW-0333">Golgi apparatus</keyword>
<dbReference type="GO" id="GO:0006526">
    <property type="term" value="P:L-arginine biosynthetic process"/>
    <property type="evidence" value="ECO:0007669"/>
    <property type="project" value="UniProtKB-UniPathway"/>
</dbReference>
<comment type="catalytic activity">
    <reaction evidence="19">
        <text>L-glutamate + acetyl-CoA = N-acetyl-L-glutamate + CoA + H(+)</text>
        <dbReference type="Rhea" id="RHEA:24292"/>
        <dbReference type="ChEBI" id="CHEBI:15378"/>
        <dbReference type="ChEBI" id="CHEBI:29985"/>
        <dbReference type="ChEBI" id="CHEBI:44337"/>
        <dbReference type="ChEBI" id="CHEBI:57287"/>
        <dbReference type="ChEBI" id="CHEBI:57288"/>
        <dbReference type="EC" id="2.3.1.1"/>
    </reaction>
</comment>
<evidence type="ECO:0000256" key="7">
    <source>
        <dbReference type="ARBA" id="ARBA00022448"/>
    </source>
</evidence>
<comment type="similarity">
    <text evidence="6 20">Belongs to the ARV1 family.</text>
</comment>
<evidence type="ECO:0000256" key="19">
    <source>
        <dbReference type="ARBA" id="ARBA00048372"/>
    </source>
</evidence>
<dbReference type="InterPro" id="IPR007290">
    <property type="entry name" value="Arv1"/>
</dbReference>
<feature type="region of interest" description="Disordered" evidence="21">
    <location>
        <begin position="312"/>
        <end position="360"/>
    </location>
</feature>
<keyword evidence="20" id="KW-0746">Sphingolipid metabolism</keyword>
<dbReference type="PROSITE" id="PS51731">
    <property type="entry name" value="GNAT_NAGS"/>
    <property type="match status" value="1"/>
</dbReference>
<feature type="domain" description="N-acetyltransferase" evidence="22">
    <location>
        <begin position="1338"/>
        <end position="1506"/>
    </location>
</feature>
<keyword evidence="13 20" id="KW-1133">Transmembrane helix</keyword>
<dbReference type="GO" id="GO:0016125">
    <property type="term" value="P:sterol metabolic process"/>
    <property type="evidence" value="ECO:0007669"/>
    <property type="project" value="UniProtKB-UniRule"/>
</dbReference>
<evidence type="ECO:0000256" key="5">
    <source>
        <dbReference type="ARBA" id="ARBA00008694"/>
    </source>
</evidence>
<dbReference type="UniPathway" id="UPA00068"/>
<evidence type="ECO:0000313" key="23">
    <source>
        <dbReference type="EMBL" id="CRK25320.1"/>
    </source>
</evidence>
<evidence type="ECO:0000256" key="16">
    <source>
        <dbReference type="ARBA" id="ARBA00023128"/>
    </source>
</evidence>
<evidence type="ECO:0000256" key="12">
    <source>
        <dbReference type="ARBA" id="ARBA00022946"/>
    </source>
</evidence>
<keyword evidence="14 20" id="KW-0445">Lipid transport</keyword>
<feature type="transmembrane region" description="Helical" evidence="20">
    <location>
        <begin position="84"/>
        <end position="103"/>
    </location>
</feature>
<keyword evidence="10 20" id="KW-0812">Transmembrane</keyword>
<organism evidence="23 24">
    <name type="scientific">Verticillium longisporum</name>
    <name type="common">Verticillium dahliae var. longisporum</name>
    <dbReference type="NCBI Taxonomy" id="100787"/>
    <lineage>
        <taxon>Eukaryota</taxon>
        <taxon>Fungi</taxon>
        <taxon>Dikarya</taxon>
        <taxon>Ascomycota</taxon>
        <taxon>Pezizomycotina</taxon>
        <taxon>Sordariomycetes</taxon>
        <taxon>Hypocreomycetidae</taxon>
        <taxon>Glomerellales</taxon>
        <taxon>Plectosphaerellaceae</taxon>
        <taxon>Verticillium</taxon>
    </lineage>
</organism>
<comment type="function">
    <text evidence="20">Regulates also the sphingolipid metabolism.</text>
</comment>
<name>A0A0G4LUS8_VERLO</name>
<evidence type="ECO:0000256" key="20">
    <source>
        <dbReference type="RuleBase" id="RU368065"/>
    </source>
</evidence>
<keyword evidence="18" id="KW-0012">Acyltransferase</keyword>
<dbReference type="GO" id="GO:0005789">
    <property type="term" value="C:endoplasmic reticulum membrane"/>
    <property type="evidence" value="ECO:0007669"/>
    <property type="project" value="UniProtKB-SubCell"/>
</dbReference>
<comment type="similarity">
    <text evidence="5">Belongs to the acetyltransferase family.</text>
</comment>
<evidence type="ECO:0000313" key="24">
    <source>
        <dbReference type="Proteomes" id="UP000045706"/>
    </source>
</evidence>
<comment type="pathway">
    <text evidence="4">Amino-acid biosynthesis; L-arginine biosynthesis; N(2)-acetyl-L-ornithine from L-glutamate: step 1/4.</text>
</comment>
<evidence type="ECO:0000256" key="14">
    <source>
        <dbReference type="ARBA" id="ARBA00023055"/>
    </source>
</evidence>
<sequence length="1516" mass="166193">MPICIECRHPVPTLWTQYSGAGDKSSGHNIRLTVCKNCGRFCDKYVEHDFVVLFIDLVLIKPQVYRHLLHNTLMKEDDSFDSSISRLAILLLLFDVYLTWARVEKQTDPKTSNELSSLAQQSIVYQYMFFLVLCALSTLAFHMSIRFLTSSPLSPLVVLGTIRRYPRPNSVSTALLVSSSTKLFPILMVIWRYDVPAAARSLGWAVVANNIEALRILLDCGYIVAAVLAAVGAVARWAVGRAVLWLGGLHGIDSVGETNIADDGKALCNSTNSNNLGPKNEEKRRAEDRQDIVVSVLQASATRRDAQGYLRKYAPLTKTQDAEPGDQRSRSLPPSGWATKSPVRSISDAPQFIQGNRPNSTSSFDEPFNLAIVKLRLPQLLDSDALHGISKTLSQLRKLGLFIDQHDLEPQSGPSSGAAARIASIERIIVLDPLGGTPIEGPSGPCHRFINLEQEFEPIMKTLKTSDMPRASYPDQISSSNAIHAKNLNLSKRLLTMLPSTSSVLISTPSLAATKTVESLPTVTTRNRLNPLIHNLLTDKPVFSSSLPLERVRTEKSPGKGYSEAHVATVVKRGMPLTIFPDPTKELWLPPKPGASRLRLTDKCIDLPRLQHLIEDSFGRKLDLQHYLNRVNDNLAGIIIAGEYEGGAILTWEKPAGLDNKTAWLNNQPFQPTGSAVLGPGSPGPSNLPSSLVASANSMRSKSSSCRSPRGLPAPGVLALGRLANAPRSQVSTLLLFDVYLTWARVEKQTDPKTSNELSSLAQQSIVYQYMFFLVLCALSTLAFHMSIRFLTSSPLSPLVVLGTIRRYPRPNSVSTALLVSSSTKLFPILMVIWRYDVPAAARSLGWAVVANNIEALRILLDCGYIVAAVLAAVGAVARWAVGRAVLWIGGLRGIDSVGETSIADDGKALWALLVHMRNWAGQLDIVVSVLQASATRRDAQGYLRKYAPLTKTQDAEPGDQRSRSLPPSGWATESPVRSISDAPQFIQGSRPNLTSSFDEPFNLAIVKLRLPQLLDGDALHGISKTLSQLRKLGLVSVIVLDGGADSSRSLYRQQAHRLQQALDVFGPPGAKVADQSFAPKSTHDHSFMPSSVVVQFPQALIRALQNEEVVIIPPVMVSRDLGTTDAVDADDAIIALTKYFAGLQFIDQHDLEPQSGPSSGAAARIASIERIIVLDPLGGTPIEGPSGPCHRFINLEQEFEPIMRTLKTSDIPGALYPDEISSSNAIHAKNLNLSKRLLTMLPSTSSVLISTPSLAATKTVEALPTVTTRNRLNPLIHNLLTDKPVFSSSLPLERVRTEKSPGKGYNEAHVATVVKRGMPLTIFPDPTKELWLPPKPGASRLRLTDKCIDLPRLQHLIEDSFGRKLDLQHYLNRVNDNLAGIIIAGEYEGGAILTWEKPAGLDNKTAYETGRFVPYLDKFAVLRSRQGSGGVADVVFNAMVRGCFPDGVCWRSRKDNPVNKWYFERSLGTCKLNESNWTMFWTTSQLSLGDPKLQDYQHVCYRVEPSWEDKQRAAD</sequence>
<dbReference type="GO" id="GO:0004042">
    <property type="term" value="F:L-glutamate N-acetyltransferase activity"/>
    <property type="evidence" value="ECO:0007669"/>
    <property type="project" value="TreeGrafter"/>
</dbReference>
<dbReference type="EMBL" id="CVQI01017779">
    <property type="protein sequence ID" value="CRK25320.1"/>
    <property type="molecule type" value="Genomic_DNA"/>
</dbReference>
<comment type="function">
    <text evidence="1">N-acetylglutamate synthase involved in arginine biosynthesis.</text>
</comment>
<keyword evidence="12" id="KW-0809">Transit peptide</keyword>
<reference evidence="24" key="1">
    <citation type="submission" date="2015-05" db="EMBL/GenBank/DDBJ databases">
        <authorList>
            <person name="Fogelqvist Johan"/>
        </authorList>
    </citation>
    <scope>NUCLEOTIDE SEQUENCE [LARGE SCALE GENOMIC DNA]</scope>
</reference>
<dbReference type="Pfam" id="PF04161">
    <property type="entry name" value="Arv1"/>
    <property type="match status" value="2"/>
</dbReference>
<keyword evidence="17 20" id="KW-0472">Membrane</keyword>
<evidence type="ECO:0000256" key="3">
    <source>
        <dbReference type="ARBA" id="ARBA00004477"/>
    </source>
</evidence>
<evidence type="ECO:0000256" key="6">
    <source>
        <dbReference type="ARBA" id="ARBA00009187"/>
    </source>
</evidence>
<feature type="transmembrane region" description="Helical" evidence="20">
    <location>
        <begin position="123"/>
        <end position="141"/>
    </location>
</feature>
<feature type="region of interest" description="Disordered" evidence="21">
    <location>
        <begin position="954"/>
        <end position="976"/>
    </location>
</feature>
<dbReference type="Gene3D" id="3.40.630.30">
    <property type="match status" value="2"/>
</dbReference>
<keyword evidence="11 20" id="KW-0256">Endoplasmic reticulum</keyword>
<keyword evidence="16" id="KW-0496">Mitochondrion</keyword>
<evidence type="ECO:0000256" key="10">
    <source>
        <dbReference type="ARBA" id="ARBA00022692"/>
    </source>
</evidence>
<evidence type="ECO:0000256" key="15">
    <source>
        <dbReference type="ARBA" id="ARBA00023098"/>
    </source>
</evidence>
<protein>
    <recommendedName>
        <fullName evidence="20">Protein ARV</fullName>
    </recommendedName>
</protein>
<accession>A0A0G4LUS8</accession>
<keyword evidence="8" id="KW-0028">Amino-acid biosynthesis</keyword>
<dbReference type="PANTHER" id="PTHR23342">
    <property type="entry name" value="N-ACETYLGLUTAMATE SYNTHASE"/>
    <property type="match status" value="1"/>
</dbReference>
<dbReference type="GO" id="GO:0097036">
    <property type="term" value="P:regulation of plasma membrane sterol distribution"/>
    <property type="evidence" value="ECO:0007669"/>
    <property type="project" value="UniProtKB-UniRule"/>
</dbReference>
<evidence type="ECO:0000259" key="22">
    <source>
        <dbReference type="PROSITE" id="PS51731"/>
    </source>
</evidence>
<evidence type="ECO:0000256" key="21">
    <source>
        <dbReference type="SAM" id="MobiDB-lite"/>
    </source>
</evidence>
<dbReference type="Pfam" id="PF04768">
    <property type="entry name" value="NAT"/>
    <property type="match status" value="2"/>
</dbReference>
<dbReference type="GO" id="GO:0000139">
    <property type="term" value="C:Golgi membrane"/>
    <property type="evidence" value="ECO:0007669"/>
    <property type="project" value="UniProtKB-SubCell"/>
</dbReference>
<evidence type="ECO:0000256" key="4">
    <source>
        <dbReference type="ARBA" id="ARBA00004925"/>
    </source>
</evidence>
<feature type="transmembrane region" description="Helical" evidence="20">
    <location>
        <begin position="213"/>
        <end position="235"/>
    </location>
</feature>
<evidence type="ECO:0000256" key="18">
    <source>
        <dbReference type="ARBA" id="ARBA00023315"/>
    </source>
</evidence>
<evidence type="ECO:0000256" key="17">
    <source>
        <dbReference type="ARBA" id="ARBA00023136"/>
    </source>
</evidence>
<evidence type="ECO:0000256" key="1">
    <source>
        <dbReference type="ARBA" id="ARBA00002294"/>
    </source>
</evidence>
<keyword evidence="15 20" id="KW-0443">Lipid metabolism</keyword>
<dbReference type="GO" id="GO:0006665">
    <property type="term" value="P:sphingolipid metabolic process"/>
    <property type="evidence" value="ECO:0007669"/>
    <property type="project" value="UniProtKB-UniRule"/>
</dbReference>
<evidence type="ECO:0000256" key="8">
    <source>
        <dbReference type="ARBA" id="ARBA00022605"/>
    </source>
</evidence>
<evidence type="ECO:0000256" key="9">
    <source>
        <dbReference type="ARBA" id="ARBA00022679"/>
    </source>
</evidence>
<feature type="compositionally biased region" description="Polar residues" evidence="21">
    <location>
        <begin position="268"/>
        <end position="277"/>
    </location>
</feature>